<dbReference type="Gene3D" id="1.20.1720.10">
    <property type="entry name" value="Multidrug resistance protein D"/>
    <property type="match status" value="1"/>
</dbReference>
<feature type="transmembrane region" description="Helical" evidence="9">
    <location>
        <begin position="305"/>
        <end position="325"/>
    </location>
</feature>
<comment type="similarity">
    <text evidence="2">Belongs to the major facilitator superfamily. Bcr/CmlA family.</text>
</comment>
<evidence type="ECO:0000256" key="9">
    <source>
        <dbReference type="SAM" id="Phobius"/>
    </source>
</evidence>
<keyword evidence="3" id="KW-0813">Transport</keyword>
<feature type="transmembrane region" description="Helical" evidence="9">
    <location>
        <begin position="428"/>
        <end position="449"/>
    </location>
</feature>
<dbReference type="NCBIfam" id="TIGR00710">
    <property type="entry name" value="efflux_Bcr_CflA"/>
    <property type="match status" value="1"/>
</dbReference>
<dbReference type="RefSeq" id="WP_311629121.1">
    <property type="nucleotide sequence ID" value="NZ_JAVREN010000004.1"/>
</dbReference>
<protein>
    <submittedName>
        <fullName evidence="11">Multidrug effflux MFS transporter</fullName>
    </submittedName>
</protein>
<reference evidence="12" key="1">
    <citation type="submission" date="2023-07" db="EMBL/GenBank/DDBJ databases">
        <title>30 novel species of actinomycetes from the DSMZ collection.</title>
        <authorList>
            <person name="Nouioui I."/>
        </authorList>
    </citation>
    <scope>NUCLEOTIDE SEQUENCE [LARGE SCALE GENOMIC DNA]</scope>
    <source>
        <strain evidence="12">DSM 44917</strain>
    </source>
</reference>
<feature type="region of interest" description="Disordered" evidence="8">
    <location>
        <begin position="1"/>
        <end position="60"/>
    </location>
</feature>
<keyword evidence="6 9" id="KW-1133">Transmembrane helix</keyword>
<evidence type="ECO:0000256" key="7">
    <source>
        <dbReference type="ARBA" id="ARBA00023136"/>
    </source>
</evidence>
<proteinExistence type="inferred from homology"/>
<dbReference type="InterPro" id="IPR004812">
    <property type="entry name" value="Efflux_drug-R_Bcr/CmlA"/>
</dbReference>
<feature type="transmembrane region" description="Helical" evidence="9">
    <location>
        <begin position="101"/>
        <end position="121"/>
    </location>
</feature>
<dbReference type="Pfam" id="PF07690">
    <property type="entry name" value="MFS_1"/>
    <property type="match status" value="1"/>
</dbReference>
<evidence type="ECO:0000256" key="1">
    <source>
        <dbReference type="ARBA" id="ARBA00004651"/>
    </source>
</evidence>
<dbReference type="InterPro" id="IPR020846">
    <property type="entry name" value="MFS_dom"/>
</dbReference>
<dbReference type="PROSITE" id="PS50850">
    <property type="entry name" value="MFS"/>
    <property type="match status" value="1"/>
</dbReference>
<feature type="transmembrane region" description="Helical" evidence="9">
    <location>
        <begin position="161"/>
        <end position="178"/>
    </location>
</feature>
<evidence type="ECO:0000256" key="5">
    <source>
        <dbReference type="ARBA" id="ARBA00022692"/>
    </source>
</evidence>
<feature type="transmembrane region" description="Helical" evidence="9">
    <location>
        <begin position="220"/>
        <end position="240"/>
    </location>
</feature>
<dbReference type="InterPro" id="IPR011701">
    <property type="entry name" value="MFS"/>
</dbReference>
<keyword evidence="7 9" id="KW-0472">Membrane</keyword>
<dbReference type="PROSITE" id="PS00216">
    <property type="entry name" value="SUGAR_TRANSPORT_1"/>
    <property type="match status" value="1"/>
</dbReference>
<evidence type="ECO:0000256" key="4">
    <source>
        <dbReference type="ARBA" id="ARBA00022475"/>
    </source>
</evidence>
<feature type="domain" description="Major facilitator superfamily (MFS) profile" evidence="10">
    <location>
        <begin position="66"/>
        <end position="454"/>
    </location>
</feature>
<feature type="transmembrane region" description="Helical" evidence="9">
    <location>
        <begin position="62"/>
        <end position="81"/>
    </location>
</feature>
<evidence type="ECO:0000256" key="3">
    <source>
        <dbReference type="ARBA" id="ARBA00022448"/>
    </source>
</evidence>
<dbReference type="InterPro" id="IPR036259">
    <property type="entry name" value="MFS_trans_sf"/>
</dbReference>
<dbReference type="CDD" id="cd17320">
    <property type="entry name" value="MFS_MdfA_MDR_like"/>
    <property type="match status" value="1"/>
</dbReference>
<gene>
    <name evidence="11" type="ORF">RM780_04385</name>
</gene>
<feature type="transmembrane region" description="Helical" evidence="9">
    <location>
        <begin position="395"/>
        <end position="416"/>
    </location>
</feature>
<keyword evidence="5 9" id="KW-0812">Transmembrane</keyword>
<feature type="transmembrane region" description="Helical" evidence="9">
    <location>
        <begin position="365"/>
        <end position="383"/>
    </location>
</feature>
<dbReference type="PANTHER" id="PTHR23502:SF132">
    <property type="entry name" value="POLYAMINE TRANSPORTER 2-RELATED"/>
    <property type="match status" value="1"/>
</dbReference>
<sequence length="469" mass="47460">MHQPGRPRPGGGVSGEDPTAAAIPTAIPGPTDPGTTDPGPTDPRTASPRPVPPTPPAAGRRAGPLLVLVLGSLTAVSPLSMDLYLPALPDIADDLGTGASSVQLTLTACLLGLALGQLLAGPLSDQFGRRRPLMAGMSCYALASVACALAPSAGALTACRLLQGLTGAAGVVIARAVVRDLYEGVAMARFFSSLMLISGAAPVLAPVAGGQLMRVTDWRGIFLVLAAAGVLLVAAVARLLPETLPPARRNPSGLLPALRTMGGLCRDRVFTGHLLVASLTMAAVFSYISASPFVVQEIHGASPQAFSLLFMLNSLAMVATSQINGKLLVGRFPMHRITAAGLGLMLLAAASLLVMTSGALGRAGLVPVSAGLFLMMGAMPLVMPNANTEALTRTPHAAGSAAALLGAAAFFVSALVTPLVGVAGEDTAVPMALVQLGLAVLAIAAFLLLCRPRRTARRGARAGRPILGP</sequence>
<keyword evidence="4" id="KW-1003">Cell membrane</keyword>
<feature type="transmembrane region" description="Helical" evidence="9">
    <location>
        <begin position="190"/>
        <end position="208"/>
    </location>
</feature>
<feature type="transmembrane region" description="Helical" evidence="9">
    <location>
        <begin position="337"/>
        <end position="359"/>
    </location>
</feature>
<dbReference type="PANTHER" id="PTHR23502">
    <property type="entry name" value="MAJOR FACILITATOR SUPERFAMILY"/>
    <property type="match status" value="1"/>
</dbReference>
<evidence type="ECO:0000313" key="11">
    <source>
        <dbReference type="EMBL" id="MDT0306200.1"/>
    </source>
</evidence>
<evidence type="ECO:0000256" key="2">
    <source>
        <dbReference type="ARBA" id="ARBA00006236"/>
    </source>
</evidence>
<evidence type="ECO:0000256" key="8">
    <source>
        <dbReference type="SAM" id="MobiDB-lite"/>
    </source>
</evidence>
<dbReference type="InterPro" id="IPR005829">
    <property type="entry name" value="Sugar_transporter_CS"/>
</dbReference>
<accession>A0ABU2L3Q8</accession>
<dbReference type="SUPFAM" id="SSF103473">
    <property type="entry name" value="MFS general substrate transporter"/>
    <property type="match status" value="1"/>
</dbReference>
<keyword evidence="12" id="KW-1185">Reference proteome</keyword>
<feature type="compositionally biased region" description="Low complexity" evidence="8">
    <location>
        <begin position="17"/>
        <end position="48"/>
    </location>
</feature>
<comment type="caution">
    <text evidence="11">The sequence shown here is derived from an EMBL/GenBank/DDBJ whole genome shotgun (WGS) entry which is preliminary data.</text>
</comment>
<dbReference type="Proteomes" id="UP001183388">
    <property type="component" value="Unassembled WGS sequence"/>
</dbReference>
<feature type="transmembrane region" description="Helical" evidence="9">
    <location>
        <begin position="269"/>
        <end position="290"/>
    </location>
</feature>
<evidence type="ECO:0000259" key="10">
    <source>
        <dbReference type="PROSITE" id="PS50850"/>
    </source>
</evidence>
<evidence type="ECO:0000256" key="6">
    <source>
        <dbReference type="ARBA" id="ARBA00022989"/>
    </source>
</evidence>
<evidence type="ECO:0000313" key="12">
    <source>
        <dbReference type="Proteomes" id="UP001183388"/>
    </source>
</evidence>
<comment type="subcellular location">
    <subcellularLocation>
        <location evidence="1">Cell membrane</location>
        <topology evidence="1">Multi-pass membrane protein</topology>
    </subcellularLocation>
</comment>
<dbReference type="EMBL" id="JAVREN010000004">
    <property type="protein sequence ID" value="MDT0306200.1"/>
    <property type="molecule type" value="Genomic_DNA"/>
</dbReference>
<name>A0ABU2L3Q8_9ACTN</name>
<organism evidence="11 12">
    <name type="scientific">Streptomyces boetiae</name>
    <dbReference type="NCBI Taxonomy" id="3075541"/>
    <lineage>
        <taxon>Bacteria</taxon>
        <taxon>Bacillati</taxon>
        <taxon>Actinomycetota</taxon>
        <taxon>Actinomycetes</taxon>
        <taxon>Kitasatosporales</taxon>
        <taxon>Streptomycetaceae</taxon>
        <taxon>Streptomyces</taxon>
    </lineage>
</organism>
<feature type="transmembrane region" description="Helical" evidence="9">
    <location>
        <begin position="133"/>
        <end position="155"/>
    </location>
</feature>